<dbReference type="GO" id="GO:0016491">
    <property type="term" value="F:oxidoreductase activity"/>
    <property type="evidence" value="ECO:0007669"/>
    <property type="project" value="UniProtKB-KW"/>
</dbReference>
<organism evidence="4 5">
    <name type="scientific">Devosia albogilva</name>
    <dbReference type="NCBI Taxonomy" id="429726"/>
    <lineage>
        <taxon>Bacteria</taxon>
        <taxon>Pseudomonadati</taxon>
        <taxon>Pseudomonadota</taxon>
        <taxon>Alphaproteobacteria</taxon>
        <taxon>Hyphomicrobiales</taxon>
        <taxon>Devosiaceae</taxon>
        <taxon>Devosia</taxon>
    </lineage>
</organism>
<evidence type="ECO:0000259" key="3">
    <source>
        <dbReference type="Pfam" id="PF01266"/>
    </source>
</evidence>
<comment type="similarity">
    <text evidence="1">Belongs to the DadA oxidoreductase family.</text>
</comment>
<reference evidence="5" key="1">
    <citation type="journal article" date="2019" name="Int. J. Syst. Evol. Microbiol.">
        <title>The Global Catalogue of Microorganisms (GCM) 10K type strain sequencing project: providing services to taxonomists for standard genome sequencing and annotation.</title>
        <authorList>
            <consortium name="The Broad Institute Genomics Platform"/>
            <consortium name="The Broad Institute Genome Sequencing Center for Infectious Disease"/>
            <person name="Wu L."/>
            <person name="Ma J."/>
        </authorList>
    </citation>
    <scope>NUCLEOTIDE SEQUENCE [LARGE SCALE GENOMIC DNA]</scope>
    <source>
        <strain evidence="5">CCM 7427</strain>
    </source>
</reference>
<dbReference type="EMBL" id="JBHUNP010000001">
    <property type="protein sequence ID" value="MFD2646259.1"/>
    <property type="molecule type" value="Genomic_DNA"/>
</dbReference>
<dbReference type="Proteomes" id="UP001597521">
    <property type="component" value="Unassembled WGS sequence"/>
</dbReference>
<dbReference type="SUPFAM" id="SSF54373">
    <property type="entry name" value="FAD-linked reductases, C-terminal domain"/>
    <property type="match status" value="1"/>
</dbReference>
<comment type="caution">
    <text evidence="4">The sequence shown here is derived from an EMBL/GenBank/DDBJ whole genome shotgun (WGS) entry which is preliminary data.</text>
</comment>
<proteinExistence type="inferred from homology"/>
<evidence type="ECO:0000256" key="2">
    <source>
        <dbReference type="ARBA" id="ARBA00023002"/>
    </source>
</evidence>
<dbReference type="Gene3D" id="3.30.9.10">
    <property type="entry name" value="D-Amino Acid Oxidase, subunit A, domain 2"/>
    <property type="match status" value="1"/>
</dbReference>
<dbReference type="Pfam" id="PF01266">
    <property type="entry name" value="DAO"/>
    <property type="match status" value="1"/>
</dbReference>
<keyword evidence="5" id="KW-1185">Reference proteome</keyword>
<protein>
    <submittedName>
        <fullName evidence="4">D-amino acid dehydrogenase</fullName>
        <ecNumber evidence="4">1.4.99.-</ecNumber>
    </submittedName>
</protein>
<name>A0ABW5QF74_9HYPH</name>
<accession>A0ABW5QF74</accession>
<evidence type="ECO:0000313" key="5">
    <source>
        <dbReference type="Proteomes" id="UP001597521"/>
    </source>
</evidence>
<dbReference type="NCBIfam" id="NF001933">
    <property type="entry name" value="PRK00711.1"/>
    <property type="match status" value="1"/>
</dbReference>
<dbReference type="SUPFAM" id="SSF51905">
    <property type="entry name" value="FAD/NAD(P)-binding domain"/>
    <property type="match status" value="1"/>
</dbReference>
<evidence type="ECO:0000256" key="1">
    <source>
        <dbReference type="ARBA" id="ARBA00009410"/>
    </source>
</evidence>
<dbReference type="PANTHER" id="PTHR13847">
    <property type="entry name" value="SARCOSINE DEHYDROGENASE-RELATED"/>
    <property type="match status" value="1"/>
</dbReference>
<dbReference type="RefSeq" id="WP_386830735.1">
    <property type="nucleotide sequence ID" value="NZ_JBHUNP010000001.1"/>
</dbReference>
<gene>
    <name evidence="4" type="ORF">ACFSX5_00455</name>
</gene>
<keyword evidence="2 4" id="KW-0560">Oxidoreductase</keyword>
<evidence type="ECO:0000313" key="4">
    <source>
        <dbReference type="EMBL" id="MFD2646259.1"/>
    </source>
</evidence>
<dbReference type="InterPro" id="IPR036188">
    <property type="entry name" value="FAD/NAD-bd_sf"/>
</dbReference>
<dbReference type="EC" id="1.4.99.-" evidence="4"/>
<sequence>MKIIVIGAGVVGLATAWRLSLAGHEVTVVDSAASAGAGTSFANGAQLSYSYVAPLADPSVWGQLPKLLTDPDSPVQFRPGADLFQYRWLLQFLAACNQRQAHATIDRLGMIADLSKHILHDSEELRTADFCWTRTGKLVVYSSEKSFASARQHAEYQAQGGVDKRAVGREECLAIEPALASIGHRIVGGLFSPGDEAGDALMLCREFERLLSQAERPATFLYDTTVTRLVREKGVLRGLDTSRGHLEADLYVLAAGVQARALGRTAGLDLPIYPIKGYSLSVPVAAPAAAPTVSITDAMRKVVLARLGETLRIAGAADLVGENLSIDTRRVGKLLADARSDFPDAADWSNPVLWSGLRPATPTGQPMIGESGVERLLLNVGHGALGFTLALGSAELLAREI</sequence>
<dbReference type="PANTHER" id="PTHR13847:SF280">
    <property type="entry name" value="D-AMINO ACID DEHYDROGENASE"/>
    <property type="match status" value="1"/>
</dbReference>
<feature type="domain" description="FAD dependent oxidoreductase" evidence="3">
    <location>
        <begin position="2"/>
        <end position="399"/>
    </location>
</feature>
<dbReference type="Gene3D" id="3.50.50.60">
    <property type="entry name" value="FAD/NAD(P)-binding domain"/>
    <property type="match status" value="2"/>
</dbReference>
<dbReference type="InterPro" id="IPR006076">
    <property type="entry name" value="FAD-dep_OxRdtase"/>
</dbReference>